<dbReference type="OrthoDB" id="3943216at2759"/>
<organism evidence="4 5">
    <name type="scientific">Parascedosporium putredinis</name>
    <dbReference type="NCBI Taxonomy" id="1442378"/>
    <lineage>
        <taxon>Eukaryota</taxon>
        <taxon>Fungi</taxon>
        <taxon>Dikarya</taxon>
        <taxon>Ascomycota</taxon>
        <taxon>Pezizomycotina</taxon>
        <taxon>Sordariomycetes</taxon>
        <taxon>Hypocreomycetidae</taxon>
        <taxon>Microascales</taxon>
        <taxon>Microascaceae</taxon>
        <taxon>Parascedosporium</taxon>
    </lineage>
</organism>
<evidence type="ECO:0000256" key="2">
    <source>
        <dbReference type="SAM" id="Phobius"/>
    </source>
</evidence>
<name>A0A9P1GV72_9PEZI</name>
<keyword evidence="2" id="KW-0812">Transmembrane</keyword>
<keyword evidence="2" id="KW-1133">Transmembrane helix</keyword>
<evidence type="ECO:0000256" key="1">
    <source>
        <dbReference type="SAM" id="MobiDB-lite"/>
    </source>
</evidence>
<protein>
    <recommendedName>
        <fullName evidence="3">Apple domain-containing protein</fullName>
    </recommendedName>
</protein>
<feature type="region of interest" description="Disordered" evidence="1">
    <location>
        <begin position="1"/>
        <end position="39"/>
    </location>
</feature>
<evidence type="ECO:0000313" key="4">
    <source>
        <dbReference type="EMBL" id="CAI4210888.1"/>
    </source>
</evidence>
<dbReference type="Gene3D" id="3.50.4.10">
    <property type="entry name" value="Hepatocyte Growth Factor"/>
    <property type="match status" value="1"/>
</dbReference>
<keyword evidence="2" id="KW-0472">Membrane</keyword>
<dbReference type="Pfam" id="PF00024">
    <property type="entry name" value="PAN_1"/>
    <property type="match status" value="1"/>
</dbReference>
<keyword evidence="5" id="KW-1185">Reference proteome</keyword>
<sequence>MSAFGVPSGGGEIPTKPSRFVDSGRGQYPTLSQSSCRGGRQLAQGSAGAFEAMCGQVINGADIVQRHHTTFEGCATDCATTNGCRAFSFEASLARGFNNCYLKSDASTGSLSFNSGQQASAGTPNGFLTIVPANNAVATPSLDPGIVNPTPVSDTVPNGAPVNETPIVSVTQVVTAPSGTSPESQQGATSNGASLSWVAAPVVGGVAAILVVIVLIIMFRKRKNNSARSSSSGGSWAPFGKSNKRAPPMEGEKGILGSNRSSAMQRLGSSDGKSVPVYEVKGAR</sequence>
<dbReference type="PROSITE" id="PS50948">
    <property type="entry name" value="PAN"/>
    <property type="match status" value="1"/>
</dbReference>
<accession>A0A9P1GV72</accession>
<feature type="transmembrane region" description="Helical" evidence="2">
    <location>
        <begin position="195"/>
        <end position="219"/>
    </location>
</feature>
<feature type="domain" description="Apple" evidence="3">
    <location>
        <begin position="36"/>
        <end position="126"/>
    </location>
</feature>
<gene>
    <name evidence="4" type="ORF">PPNO1_LOCUS686</name>
</gene>
<proteinExistence type="predicted"/>
<dbReference type="AlphaFoldDB" id="A0A9P1GV72"/>
<feature type="compositionally biased region" description="Low complexity" evidence="1">
    <location>
        <begin position="226"/>
        <end position="237"/>
    </location>
</feature>
<dbReference type="InterPro" id="IPR003609">
    <property type="entry name" value="Pan_app"/>
</dbReference>
<evidence type="ECO:0000313" key="5">
    <source>
        <dbReference type="Proteomes" id="UP000838763"/>
    </source>
</evidence>
<feature type="region of interest" description="Disordered" evidence="1">
    <location>
        <begin position="225"/>
        <end position="284"/>
    </location>
</feature>
<dbReference type="Proteomes" id="UP000838763">
    <property type="component" value="Unassembled WGS sequence"/>
</dbReference>
<dbReference type="EMBL" id="CALLCH030000001">
    <property type="protein sequence ID" value="CAI4210888.1"/>
    <property type="molecule type" value="Genomic_DNA"/>
</dbReference>
<reference evidence="4" key="1">
    <citation type="submission" date="2022-11" db="EMBL/GenBank/DDBJ databases">
        <authorList>
            <person name="Scott C."/>
            <person name="Bruce N."/>
        </authorList>
    </citation>
    <scope>NUCLEOTIDE SEQUENCE</scope>
</reference>
<feature type="compositionally biased region" description="Polar residues" evidence="1">
    <location>
        <begin position="258"/>
        <end position="272"/>
    </location>
</feature>
<evidence type="ECO:0000259" key="3">
    <source>
        <dbReference type="PROSITE" id="PS50948"/>
    </source>
</evidence>
<comment type="caution">
    <text evidence="4">The sequence shown here is derived from an EMBL/GenBank/DDBJ whole genome shotgun (WGS) entry which is preliminary data.</text>
</comment>